<dbReference type="PANTHER" id="PTHR33375">
    <property type="entry name" value="CHROMOSOME-PARTITIONING PROTEIN PARB-RELATED"/>
    <property type="match status" value="1"/>
</dbReference>
<dbReference type="InterPro" id="IPR004437">
    <property type="entry name" value="ParB/RepB/Spo0J"/>
</dbReference>
<evidence type="ECO:0000256" key="4">
    <source>
        <dbReference type="ARBA" id="ARBA00023125"/>
    </source>
</evidence>
<dbReference type="RefSeq" id="WP_189401732.1">
    <property type="nucleotide sequence ID" value="NZ_BMXA01000004.1"/>
</dbReference>
<dbReference type="EMBL" id="BMXA01000004">
    <property type="protein sequence ID" value="GHA14238.1"/>
    <property type="molecule type" value="Genomic_DNA"/>
</dbReference>
<sequence length="288" mass="32092">MTTKKKRLGRGLDALLGSTDPESSNESSPNGEIKQPSTLPIEQLQPGQYQPRTRMDQESLQELASSIKSQGIIQPILVRPVGDRKYEIIAGERRWRAAQLAQLEDVPVLVRNIPDEATLAVALIENIQRENLNPVEEALGLKRLMDEFELTHEEMARSVGRSRAAVTNLLRLLTLSHGAKQLLEHGKIEMGHARALLGLPVEHQDFAAAEVYSKRLSVRQTEALVRSYANPKKKKPKSNKNADILSLEEELAEKLGTRVSLEDKNGKGKLVIEYKNLDVLDGILAHIK</sequence>
<dbReference type="GO" id="GO:0003677">
    <property type="term" value="F:DNA binding"/>
    <property type="evidence" value="ECO:0007669"/>
    <property type="project" value="UniProtKB-KW"/>
</dbReference>
<feature type="compositionally biased region" description="Polar residues" evidence="6">
    <location>
        <begin position="35"/>
        <end position="51"/>
    </location>
</feature>
<dbReference type="Gene3D" id="1.10.10.2830">
    <property type="match status" value="1"/>
</dbReference>
<comment type="caution">
    <text evidence="8">The sequence shown here is derived from an EMBL/GenBank/DDBJ whole genome shotgun (WGS) entry which is preliminary data.</text>
</comment>
<dbReference type="FunFam" id="1.10.10.2830:FF:000001">
    <property type="entry name" value="Chromosome partitioning protein ParB"/>
    <property type="match status" value="1"/>
</dbReference>
<evidence type="ECO:0000256" key="1">
    <source>
        <dbReference type="ARBA" id="ARBA00006295"/>
    </source>
</evidence>
<name>A0A918VPU9_9GAMM</name>
<dbReference type="GO" id="GO:0045881">
    <property type="term" value="P:positive regulation of sporulation resulting in formation of a cellular spore"/>
    <property type="evidence" value="ECO:0007669"/>
    <property type="project" value="TreeGrafter"/>
</dbReference>
<reference evidence="8" key="2">
    <citation type="submission" date="2020-09" db="EMBL/GenBank/DDBJ databases">
        <authorList>
            <person name="Sun Q."/>
            <person name="Kim S."/>
        </authorList>
    </citation>
    <scope>NUCLEOTIDE SEQUENCE</scope>
    <source>
        <strain evidence="8">KCTC 12711</strain>
    </source>
</reference>
<dbReference type="InterPro" id="IPR050336">
    <property type="entry name" value="Chromosome_partition/occlusion"/>
</dbReference>
<dbReference type="NCBIfam" id="TIGR00180">
    <property type="entry name" value="parB_part"/>
    <property type="match status" value="1"/>
</dbReference>
<protein>
    <recommendedName>
        <fullName evidence="2">Probable chromosome-partitioning protein ParB</fullName>
    </recommendedName>
</protein>
<dbReference type="InterPro" id="IPR057240">
    <property type="entry name" value="ParB_dimer_C"/>
</dbReference>
<organism evidence="8 9">
    <name type="scientific">Arenicella chitinivorans</name>
    <dbReference type="NCBI Taxonomy" id="1329800"/>
    <lineage>
        <taxon>Bacteria</taxon>
        <taxon>Pseudomonadati</taxon>
        <taxon>Pseudomonadota</taxon>
        <taxon>Gammaproteobacteria</taxon>
        <taxon>Arenicellales</taxon>
        <taxon>Arenicellaceae</taxon>
        <taxon>Arenicella</taxon>
    </lineage>
</organism>
<dbReference type="FunFam" id="3.90.1530.30:FF:000001">
    <property type="entry name" value="Chromosome partitioning protein ParB"/>
    <property type="match status" value="1"/>
</dbReference>
<evidence type="ECO:0000256" key="3">
    <source>
        <dbReference type="ARBA" id="ARBA00022829"/>
    </source>
</evidence>
<evidence type="ECO:0000313" key="9">
    <source>
        <dbReference type="Proteomes" id="UP000614811"/>
    </source>
</evidence>
<dbReference type="AlphaFoldDB" id="A0A918VPU9"/>
<gene>
    <name evidence="8" type="primary">spoOJ</name>
    <name evidence="8" type="ORF">GCM10008090_25010</name>
</gene>
<dbReference type="Pfam" id="PF23552">
    <property type="entry name" value="ParB_C"/>
    <property type="match status" value="1"/>
</dbReference>
<dbReference type="Pfam" id="PF17762">
    <property type="entry name" value="HTH_ParB"/>
    <property type="match status" value="1"/>
</dbReference>
<evidence type="ECO:0000256" key="5">
    <source>
        <dbReference type="ARBA" id="ARBA00025472"/>
    </source>
</evidence>
<dbReference type="SUPFAM" id="SSF110849">
    <property type="entry name" value="ParB/Sulfiredoxin"/>
    <property type="match status" value="1"/>
</dbReference>
<accession>A0A918VPU9</accession>
<dbReference type="Gene3D" id="3.90.1530.30">
    <property type="match status" value="1"/>
</dbReference>
<dbReference type="PANTHER" id="PTHR33375:SF1">
    <property type="entry name" value="CHROMOSOME-PARTITIONING PROTEIN PARB-RELATED"/>
    <property type="match status" value="1"/>
</dbReference>
<evidence type="ECO:0000256" key="6">
    <source>
        <dbReference type="SAM" id="MobiDB-lite"/>
    </source>
</evidence>
<dbReference type="InterPro" id="IPR003115">
    <property type="entry name" value="ParB_N"/>
</dbReference>
<feature type="domain" description="ParB-like N-terminal" evidence="7">
    <location>
        <begin position="37"/>
        <end position="127"/>
    </location>
</feature>
<comment type="similarity">
    <text evidence="1">Belongs to the ParB family.</text>
</comment>
<comment type="function">
    <text evidence="5">Involved in chromosome partition. Localize to both poles of the predivisional cell following completion of DNA replication. Binds to the DNA origin of replication.</text>
</comment>
<keyword evidence="9" id="KW-1185">Reference proteome</keyword>
<dbReference type="SMART" id="SM00470">
    <property type="entry name" value="ParB"/>
    <property type="match status" value="1"/>
</dbReference>
<keyword evidence="4" id="KW-0238">DNA-binding</keyword>
<evidence type="ECO:0000259" key="7">
    <source>
        <dbReference type="SMART" id="SM00470"/>
    </source>
</evidence>
<dbReference type="InterPro" id="IPR036086">
    <property type="entry name" value="ParB/Sulfiredoxin_sf"/>
</dbReference>
<dbReference type="CDD" id="cd16393">
    <property type="entry name" value="SPO0J_N"/>
    <property type="match status" value="1"/>
</dbReference>
<dbReference type="GO" id="GO:0005694">
    <property type="term" value="C:chromosome"/>
    <property type="evidence" value="ECO:0007669"/>
    <property type="project" value="TreeGrafter"/>
</dbReference>
<dbReference type="InterPro" id="IPR041468">
    <property type="entry name" value="HTH_ParB/Spo0J"/>
</dbReference>
<reference evidence="8" key="1">
    <citation type="journal article" date="2014" name="Int. J. Syst. Evol. Microbiol.">
        <title>Complete genome sequence of Corynebacterium casei LMG S-19264T (=DSM 44701T), isolated from a smear-ripened cheese.</title>
        <authorList>
            <consortium name="US DOE Joint Genome Institute (JGI-PGF)"/>
            <person name="Walter F."/>
            <person name="Albersmeier A."/>
            <person name="Kalinowski J."/>
            <person name="Ruckert C."/>
        </authorList>
    </citation>
    <scope>NUCLEOTIDE SEQUENCE</scope>
    <source>
        <strain evidence="8">KCTC 12711</strain>
    </source>
</reference>
<keyword evidence="3" id="KW-0159">Chromosome partition</keyword>
<dbReference type="Proteomes" id="UP000614811">
    <property type="component" value="Unassembled WGS sequence"/>
</dbReference>
<feature type="compositionally biased region" description="Low complexity" evidence="6">
    <location>
        <begin position="21"/>
        <end position="30"/>
    </location>
</feature>
<dbReference type="GO" id="GO:0007059">
    <property type="term" value="P:chromosome segregation"/>
    <property type="evidence" value="ECO:0007669"/>
    <property type="project" value="UniProtKB-KW"/>
</dbReference>
<evidence type="ECO:0000256" key="2">
    <source>
        <dbReference type="ARBA" id="ARBA00022372"/>
    </source>
</evidence>
<evidence type="ECO:0000313" key="8">
    <source>
        <dbReference type="EMBL" id="GHA14238.1"/>
    </source>
</evidence>
<proteinExistence type="inferred from homology"/>
<dbReference type="Pfam" id="PF02195">
    <property type="entry name" value="ParB_N"/>
    <property type="match status" value="1"/>
</dbReference>
<feature type="region of interest" description="Disordered" evidence="6">
    <location>
        <begin position="1"/>
        <end position="61"/>
    </location>
</feature>